<feature type="domain" description="C2H2-type" evidence="6">
    <location>
        <begin position="59"/>
        <end position="87"/>
    </location>
</feature>
<dbReference type="EMBL" id="LJIG01009504">
    <property type="protein sequence ID" value="KRT82948.1"/>
    <property type="molecule type" value="Genomic_DNA"/>
</dbReference>
<dbReference type="InterPro" id="IPR013087">
    <property type="entry name" value="Znf_C2H2_type"/>
</dbReference>
<organism evidence="7 8">
    <name type="scientific">Oryctes borbonicus</name>
    <dbReference type="NCBI Taxonomy" id="1629725"/>
    <lineage>
        <taxon>Eukaryota</taxon>
        <taxon>Metazoa</taxon>
        <taxon>Ecdysozoa</taxon>
        <taxon>Arthropoda</taxon>
        <taxon>Hexapoda</taxon>
        <taxon>Insecta</taxon>
        <taxon>Pterygota</taxon>
        <taxon>Neoptera</taxon>
        <taxon>Endopterygota</taxon>
        <taxon>Coleoptera</taxon>
        <taxon>Polyphaga</taxon>
        <taxon>Scarabaeiformia</taxon>
        <taxon>Scarabaeidae</taxon>
        <taxon>Dynastinae</taxon>
        <taxon>Oryctes</taxon>
    </lineage>
</organism>
<dbReference type="Proteomes" id="UP000051574">
    <property type="component" value="Unassembled WGS sequence"/>
</dbReference>
<dbReference type="AlphaFoldDB" id="A0A0T6B6F7"/>
<dbReference type="PANTHER" id="PTHR24379:SF123">
    <property type="entry name" value="ZINC FINGER AND BTB DOMAIN CONTAINING 17"/>
    <property type="match status" value="1"/>
</dbReference>
<keyword evidence="3 5" id="KW-0863">Zinc-finger</keyword>
<protein>
    <submittedName>
        <fullName evidence="7">Zinc finger protein</fullName>
    </submittedName>
</protein>
<dbReference type="SUPFAM" id="SSF57667">
    <property type="entry name" value="beta-beta-alpha zinc fingers"/>
    <property type="match status" value="1"/>
</dbReference>
<feature type="domain" description="C2H2-type" evidence="6">
    <location>
        <begin position="185"/>
        <end position="209"/>
    </location>
</feature>
<dbReference type="GO" id="GO:0008270">
    <property type="term" value="F:zinc ion binding"/>
    <property type="evidence" value="ECO:0007669"/>
    <property type="project" value="UniProtKB-KW"/>
</dbReference>
<gene>
    <name evidence="7" type="ORF">AMK59_3257</name>
</gene>
<dbReference type="OrthoDB" id="6671661at2759"/>
<evidence type="ECO:0000313" key="8">
    <source>
        <dbReference type="Proteomes" id="UP000051574"/>
    </source>
</evidence>
<feature type="non-terminal residue" evidence="7">
    <location>
        <position position="1"/>
    </location>
</feature>
<evidence type="ECO:0000256" key="5">
    <source>
        <dbReference type="PROSITE-ProRule" id="PRU00042"/>
    </source>
</evidence>
<reference evidence="7 8" key="1">
    <citation type="submission" date="2015-09" db="EMBL/GenBank/DDBJ databases">
        <title>Draft genome of the scarab beetle Oryctes borbonicus.</title>
        <authorList>
            <person name="Meyer J.M."/>
            <person name="Markov G.V."/>
            <person name="Baskaran P."/>
            <person name="Herrmann M."/>
            <person name="Sommer R.J."/>
            <person name="Roedelsperger C."/>
        </authorList>
    </citation>
    <scope>NUCLEOTIDE SEQUENCE [LARGE SCALE GENOMIC DNA]</scope>
    <source>
        <strain evidence="7">OB123</strain>
        <tissue evidence="7">Whole animal</tissue>
    </source>
</reference>
<dbReference type="PROSITE" id="PS50157">
    <property type="entry name" value="ZINC_FINGER_C2H2_2"/>
    <property type="match status" value="3"/>
</dbReference>
<name>A0A0T6B6F7_9SCAR</name>
<accession>A0A0T6B6F7</accession>
<evidence type="ECO:0000256" key="3">
    <source>
        <dbReference type="ARBA" id="ARBA00022771"/>
    </source>
</evidence>
<evidence type="ECO:0000259" key="6">
    <source>
        <dbReference type="PROSITE" id="PS50157"/>
    </source>
</evidence>
<keyword evidence="4" id="KW-0862">Zinc</keyword>
<feature type="non-terminal residue" evidence="7">
    <location>
        <position position="209"/>
    </location>
</feature>
<evidence type="ECO:0000256" key="1">
    <source>
        <dbReference type="ARBA" id="ARBA00022723"/>
    </source>
</evidence>
<comment type="caution">
    <text evidence="7">The sequence shown here is derived from an EMBL/GenBank/DDBJ whole genome shotgun (WGS) entry which is preliminary data.</text>
</comment>
<evidence type="ECO:0000313" key="7">
    <source>
        <dbReference type="EMBL" id="KRT82948.1"/>
    </source>
</evidence>
<feature type="domain" description="C2H2-type" evidence="6">
    <location>
        <begin position="128"/>
        <end position="155"/>
    </location>
</feature>
<keyword evidence="8" id="KW-1185">Reference proteome</keyword>
<dbReference type="InterPro" id="IPR036236">
    <property type="entry name" value="Znf_C2H2_sf"/>
</dbReference>
<sequence>SYINVNDTKIPLVEPSYKRKLRARNMVRVKNDPDIGETIVQIGTSQRTKQKRKSNERSWLCKNCGVKFDNRKDMVAHRNEIHIDPYETLQQKYSYDKQEDVYTCKHCDFESPKKELIKEHILEHEQKFECAECKEAFYSAYKFCVHVRKHGSEEMYQCPLCIYSTNRRTSVVIHINTIHLQKYLYYCQFCGKGFHDSVTLKEHENNHLG</sequence>
<keyword evidence="1" id="KW-0479">Metal-binding</keyword>
<dbReference type="Pfam" id="PF00096">
    <property type="entry name" value="zf-C2H2"/>
    <property type="match status" value="2"/>
</dbReference>
<dbReference type="Gene3D" id="3.30.160.60">
    <property type="entry name" value="Classic Zinc Finger"/>
    <property type="match status" value="2"/>
</dbReference>
<evidence type="ECO:0000256" key="2">
    <source>
        <dbReference type="ARBA" id="ARBA00022737"/>
    </source>
</evidence>
<keyword evidence="2" id="KW-0677">Repeat</keyword>
<proteinExistence type="predicted"/>
<dbReference type="PANTHER" id="PTHR24379">
    <property type="entry name" value="KRAB AND ZINC FINGER DOMAIN-CONTAINING"/>
    <property type="match status" value="1"/>
</dbReference>
<dbReference type="SMART" id="SM00355">
    <property type="entry name" value="ZnF_C2H2"/>
    <property type="match status" value="5"/>
</dbReference>
<evidence type="ECO:0000256" key="4">
    <source>
        <dbReference type="ARBA" id="ARBA00022833"/>
    </source>
</evidence>
<dbReference type="PROSITE" id="PS00028">
    <property type="entry name" value="ZINC_FINGER_C2H2_1"/>
    <property type="match status" value="3"/>
</dbReference>